<evidence type="ECO:0000313" key="1">
    <source>
        <dbReference type="EMBL" id="KKK58022.1"/>
    </source>
</evidence>
<organism evidence="1">
    <name type="scientific">marine sediment metagenome</name>
    <dbReference type="NCBI Taxonomy" id="412755"/>
    <lineage>
        <taxon>unclassified sequences</taxon>
        <taxon>metagenomes</taxon>
        <taxon>ecological metagenomes</taxon>
    </lineage>
</organism>
<accession>A0A0F8WMC2</accession>
<comment type="caution">
    <text evidence="1">The sequence shown here is derived from an EMBL/GenBank/DDBJ whole genome shotgun (WGS) entry which is preliminary data.</text>
</comment>
<sequence>VDSYQLHPRLRQLQEMTNSRVYGHTGTLKLNDRNEIERQMLFAQIKRSKATVIPTAGQTVNLSLPTRDGMDDERTMAN</sequence>
<name>A0A0F8WMC2_9ZZZZ</name>
<protein>
    <submittedName>
        <fullName evidence="1">Uncharacterized protein</fullName>
    </submittedName>
</protein>
<feature type="non-terminal residue" evidence="1">
    <location>
        <position position="1"/>
    </location>
</feature>
<gene>
    <name evidence="1" type="ORF">LCGC14_3048630</name>
</gene>
<dbReference type="SUPFAM" id="SSF53822">
    <property type="entry name" value="Periplasmic binding protein-like I"/>
    <property type="match status" value="1"/>
</dbReference>
<dbReference type="EMBL" id="LAZR01064186">
    <property type="protein sequence ID" value="KKK58022.1"/>
    <property type="molecule type" value="Genomic_DNA"/>
</dbReference>
<dbReference type="AlphaFoldDB" id="A0A0F8WMC2"/>
<dbReference type="Gene3D" id="3.40.50.2300">
    <property type="match status" value="1"/>
</dbReference>
<reference evidence="1" key="1">
    <citation type="journal article" date="2015" name="Nature">
        <title>Complex archaea that bridge the gap between prokaryotes and eukaryotes.</title>
        <authorList>
            <person name="Spang A."/>
            <person name="Saw J.H."/>
            <person name="Jorgensen S.L."/>
            <person name="Zaremba-Niedzwiedzka K."/>
            <person name="Martijn J."/>
            <person name="Lind A.E."/>
            <person name="van Eijk R."/>
            <person name="Schleper C."/>
            <person name="Guy L."/>
            <person name="Ettema T.J."/>
        </authorList>
    </citation>
    <scope>NUCLEOTIDE SEQUENCE</scope>
</reference>
<proteinExistence type="predicted"/>
<dbReference type="InterPro" id="IPR028082">
    <property type="entry name" value="Peripla_BP_I"/>
</dbReference>